<dbReference type="OrthoDB" id="6617147at2759"/>
<dbReference type="GO" id="GO:0007165">
    <property type="term" value="P:signal transduction"/>
    <property type="evidence" value="ECO:0007669"/>
    <property type="project" value="UniProtKB-KW"/>
</dbReference>
<keyword evidence="7 10" id="KW-0472">Membrane</keyword>
<dbReference type="EMBL" id="QOIP01000012">
    <property type="protein sequence ID" value="RLU15792.1"/>
    <property type="molecule type" value="Genomic_DNA"/>
</dbReference>
<reference evidence="11" key="1">
    <citation type="journal article" date="2018" name="Genome Res.">
        <title>The genomic architecture and molecular evolution of ant odorant receptors.</title>
        <authorList>
            <person name="McKenzie S.K."/>
            <person name="Kronauer D.J.C."/>
        </authorList>
    </citation>
    <scope>NUCLEOTIDE SEQUENCE [LARGE SCALE GENOMIC DNA]</scope>
    <source>
        <strain evidence="11">Clonal line C1</strain>
    </source>
</reference>
<evidence type="ECO:0000256" key="9">
    <source>
        <dbReference type="ARBA" id="ARBA00023224"/>
    </source>
</evidence>
<evidence type="ECO:0000313" key="11">
    <source>
        <dbReference type="EMBL" id="RLU15792.1"/>
    </source>
</evidence>
<feature type="transmembrane region" description="Helical" evidence="10">
    <location>
        <begin position="201"/>
        <end position="222"/>
    </location>
</feature>
<comment type="caution">
    <text evidence="10">Lacks conserved residue(s) required for the propagation of feature annotation.</text>
</comment>
<evidence type="ECO:0000256" key="10">
    <source>
        <dbReference type="RuleBase" id="RU351113"/>
    </source>
</evidence>
<organism evidence="11">
    <name type="scientific">Ooceraea biroi</name>
    <name type="common">Clonal raider ant</name>
    <name type="synonym">Cerapachys biroi</name>
    <dbReference type="NCBI Taxonomy" id="2015173"/>
    <lineage>
        <taxon>Eukaryota</taxon>
        <taxon>Metazoa</taxon>
        <taxon>Ecdysozoa</taxon>
        <taxon>Arthropoda</taxon>
        <taxon>Hexapoda</taxon>
        <taxon>Insecta</taxon>
        <taxon>Pterygota</taxon>
        <taxon>Neoptera</taxon>
        <taxon>Endopterygota</taxon>
        <taxon>Hymenoptera</taxon>
        <taxon>Apocrita</taxon>
        <taxon>Aculeata</taxon>
        <taxon>Formicoidea</taxon>
        <taxon>Formicidae</taxon>
        <taxon>Dorylinae</taxon>
        <taxon>Ooceraea</taxon>
    </lineage>
</organism>
<reference evidence="11" key="2">
    <citation type="submission" date="2018-07" db="EMBL/GenBank/DDBJ databases">
        <authorList>
            <person name="Mckenzie S.K."/>
            <person name="Kronauer D.J.C."/>
        </authorList>
    </citation>
    <scope>NUCLEOTIDE SEQUENCE</scope>
    <source>
        <strain evidence="11">Clonal line C1</strain>
    </source>
</reference>
<evidence type="ECO:0000256" key="5">
    <source>
        <dbReference type="ARBA" id="ARBA00022725"/>
    </source>
</evidence>
<feature type="transmembrane region" description="Helical" evidence="10">
    <location>
        <begin position="307"/>
        <end position="326"/>
    </location>
</feature>
<dbReference type="AlphaFoldDB" id="A0A3L8D5N6"/>
<feature type="transmembrane region" description="Helical" evidence="10">
    <location>
        <begin position="132"/>
        <end position="161"/>
    </location>
</feature>
<evidence type="ECO:0000256" key="7">
    <source>
        <dbReference type="ARBA" id="ARBA00023136"/>
    </source>
</evidence>
<evidence type="ECO:0000256" key="2">
    <source>
        <dbReference type="ARBA" id="ARBA00022475"/>
    </source>
</evidence>
<keyword evidence="4 10" id="KW-0812">Transmembrane</keyword>
<dbReference type="GO" id="GO:0004984">
    <property type="term" value="F:olfactory receptor activity"/>
    <property type="evidence" value="ECO:0007669"/>
    <property type="project" value="InterPro"/>
</dbReference>
<dbReference type="GO" id="GO:0005886">
    <property type="term" value="C:plasma membrane"/>
    <property type="evidence" value="ECO:0007669"/>
    <property type="project" value="UniProtKB-SubCell"/>
</dbReference>
<dbReference type="InterPro" id="IPR004117">
    <property type="entry name" value="7tm6_olfct_rcpt"/>
</dbReference>
<proteinExistence type="inferred from homology"/>
<dbReference type="GO" id="GO:0005549">
    <property type="term" value="F:odorant binding"/>
    <property type="evidence" value="ECO:0007669"/>
    <property type="project" value="InterPro"/>
</dbReference>
<comment type="similarity">
    <text evidence="10">Belongs to the insect chemoreceptor superfamily. Heteromeric odorant receptor channel (TC 1.A.69) family.</text>
</comment>
<keyword evidence="6 10" id="KW-1133">Transmembrane helix</keyword>
<keyword evidence="9 10" id="KW-0807">Transducer</keyword>
<dbReference type="Pfam" id="PF02949">
    <property type="entry name" value="7tm_6"/>
    <property type="match status" value="1"/>
</dbReference>
<gene>
    <name evidence="11" type="ORF">DMN91_011548</name>
</gene>
<keyword evidence="3 10" id="KW-0716">Sensory transduction</keyword>
<protein>
    <recommendedName>
        <fullName evidence="10">Odorant receptor</fullName>
    </recommendedName>
</protein>
<dbReference type="PANTHER" id="PTHR21137">
    <property type="entry name" value="ODORANT RECEPTOR"/>
    <property type="match status" value="1"/>
</dbReference>
<sequence length="403" mass="45721">MCQSVIKDLHDYSVQLNRWFLKPLGAWPRSATTSKNERTLSYVLIFVCYFLIAFTAVPCALNVFFEERDIMLKLKAIGPLSHWIMGAMNYCSLLLRSADIRGCVQHMQRDWQIIKRTRDREIMARNAQLGRFVAGFCAVFMHGGVFFHNIVCAMTTVVVPIGDNRSVEMFQLPVPSYSKFIDARFSPANEIMLMTQMLSTFVVNSTTVGACSLAAVFTMHACGQLDILMTRLNRLVEGEDARTSGSLQRRLADIVDHHLRVLSFIARIEDVMHQICLVELLGCTFNLCMLGYYTITNWSDFDAGRMTSYFIIYVSMAFNIFIFCYIGEILTEQCKTVGEKAYMTDWYNLPHKTALGLLLIIARSSNGIKITAGKLFQLSIATFSDVIKTSIIYLNLLRTMTST</sequence>
<dbReference type="Proteomes" id="UP000279307">
    <property type="component" value="Chromosome 12"/>
</dbReference>
<feature type="transmembrane region" description="Helical" evidence="10">
    <location>
        <begin position="275"/>
        <end position="295"/>
    </location>
</feature>
<dbReference type="PANTHER" id="PTHR21137:SF35">
    <property type="entry name" value="ODORANT RECEPTOR 19A-RELATED"/>
    <property type="match status" value="1"/>
</dbReference>
<evidence type="ECO:0000256" key="6">
    <source>
        <dbReference type="ARBA" id="ARBA00022989"/>
    </source>
</evidence>
<comment type="caution">
    <text evidence="11">The sequence shown here is derived from an EMBL/GenBank/DDBJ whole genome shotgun (WGS) entry which is preliminary data.</text>
</comment>
<keyword evidence="8 10" id="KW-0675">Receptor</keyword>
<keyword evidence="2" id="KW-1003">Cell membrane</keyword>
<evidence type="ECO:0000256" key="3">
    <source>
        <dbReference type="ARBA" id="ARBA00022606"/>
    </source>
</evidence>
<name>A0A3L8D5N6_OOCBI</name>
<evidence type="ECO:0000256" key="1">
    <source>
        <dbReference type="ARBA" id="ARBA00004651"/>
    </source>
</evidence>
<comment type="subcellular location">
    <subcellularLocation>
        <location evidence="1 10">Cell membrane</location>
        <topology evidence="1 10">Multi-pass membrane protein</topology>
    </subcellularLocation>
</comment>
<feature type="transmembrane region" description="Helical" evidence="10">
    <location>
        <begin position="42"/>
        <end position="65"/>
    </location>
</feature>
<keyword evidence="5 10" id="KW-0552">Olfaction</keyword>
<evidence type="ECO:0000256" key="4">
    <source>
        <dbReference type="ARBA" id="ARBA00022692"/>
    </source>
</evidence>
<accession>A0A3L8D5N6</accession>
<evidence type="ECO:0000256" key="8">
    <source>
        <dbReference type="ARBA" id="ARBA00023170"/>
    </source>
</evidence>